<proteinExistence type="predicted"/>
<dbReference type="Proteomes" id="UP001059209">
    <property type="component" value="Chromosome"/>
</dbReference>
<accession>A0ABY5Y9F8</accession>
<sequence>MTPGGLAPGPDEEVRSEADIREAASVANIYGKPYVAAESMTSIQNAFSWHPRKTQTYG</sequence>
<keyword evidence="1" id="KW-0378">Hydrolase</keyword>
<dbReference type="GO" id="GO:0016787">
    <property type="term" value="F:hydrolase activity"/>
    <property type="evidence" value="ECO:0007669"/>
    <property type="project" value="UniProtKB-KW"/>
</dbReference>
<evidence type="ECO:0000313" key="1">
    <source>
        <dbReference type="EMBL" id="UWX55534.1"/>
    </source>
</evidence>
<gene>
    <name evidence="1" type="ORF">NYZ99_03270</name>
</gene>
<evidence type="ECO:0000313" key="2">
    <source>
        <dbReference type="Proteomes" id="UP001059209"/>
    </source>
</evidence>
<organism evidence="1 2">
    <name type="scientific">Maribacter litopenaei</name>
    <dbReference type="NCBI Taxonomy" id="2976127"/>
    <lineage>
        <taxon>Bacteria</taxon>
        <taxon>Pseudomonadati</taxon>
        <taxon>Bacteroidota</taxon>
        <taxon>Flavobacteriia</taxon>
        <taxon>Flavobacteriales</taxon>
        <taxon>Flavobacteriaceae</taxon>
        <taxon>Maribacter</taxon>
    </lineage>
</organism>
<dbReference type="EMBL" id="CP104205">
    <property type="protein sequence ID" value="UWX55534.1"/>
    <property type="molecule type" value="Genomic_DNA"/>
</dbReference>
<reference evidence="1" key="1">
    <citation type="submission" date="2022-09" db="EMBL/GenBank/DDBJ databases">
        <title>Maribacter litopenaei sp. nov., isolated from the intestinal tract of the Pacific White Shrimp, Litopenaeus vannamei.</title>
        <authorList>
            <person name="Kim S.Y."/>
            <person name="Hwang C.Y."/>
        </authorList>
    </citation>
    <scope>NUCLEOTIDE SEQUENCE</scope>
    <source>
        <strain evidence="1">HL-LV01</strain>
    </source>
</reference>
<dbReference type="RefSeq" id="WP_260573490.1">
    <property type="nucleotide sequence ID" value="NZ_CP104205.1"/>
</dbReference>
<name>A0ABY5Y9F8_9FLAO</name>
<dbReference type="Pfam" id="PF17132">
    <property type="entry name" value="Glyco_hydro_106"/>
    <property type="match status" value="1"/>
</dbReference>
<keyword evidence="2" id="KW-1185">Reference proteome</keyword>
<protein>
    <submittedName>
        <fullName evidence="1">Glycosyl hydrolase</fullName>
    </submittedName>
</protein>